<dbReference type="GO" id="GO:0140359">
    <property type="term" value="F:ABC-type transporter activity"/>
    <property type="evidence" value="ECO:0007669"/>
    <property type="project" value="InterPro"/>
</dbReference>
<evidence type="ECO:0000256" key="2">
    <source>
        <dbReference type="ARBA" id="ARBA00022448"/>
    </source>
</evidence>
<evidence type="ECO:0000313" key="11">
    <source>
        <dbReference type="EMBL" id="EXM39298.1"/>
    </source>
</evidence>
<feature type="transmembrane region" description="Helical" evidence="8">
    <location>
        <begin position="187"/>
        <end position="205"/>
    </location>
</feature>
<dbReference type="InterPro" id="IPR039421">
    <property type="entry name" value="Type_1_exporter"/>
</dbReference>
<dbReference type="Pfam" id="PF00005">
    <property type="entry name" value="ABC_tran"/>
    <property type="match status" value="1"/>
</dbReference>
<dbReference type="CDD" id="cd18547">
    <property type="entry name" value="ABC_6TM_Tm288_like"/>
    <property type="match status" value="1"/>
</dbReference>
<accession>A0A011VXG6</accession>
<dbReference type="InterPro" id="IPR003439">
    <property type="entry name" value="ABC_transporter-like_ATP-bd"/>
</dbReference>
<dbReference type="FunFam" id="3.40.50.300:FF:000287">
    <property type="entry name" value="Multidrug ABC transporter ATP-binding protein"/>
    <property type="match status" value="1"/>
</dbReference>
<dbReference type="GO" id="GO:0005886">
    <property type="term" value="C:plasma membrane"/>
    <property type="evidence" value="ECO:0007669"/>
    <property type="project" value="UniProtKB-SubCell"/>
</dbReference>
<dbReference type="GO" id="GO:0016887">
    <property type="term" value="F:ATP hydrolysis activity"/>
    <property type="evidence" value="ECO:0007669"/>
    <property type="project" value="InterPro"/>
</dbReference>
<proteinExistence type="predicted"/>
<evidence type="ECO:0000256" key="5">
    <source>
        <dbReference type="ARBA" id="ARBA00022840"/>
    </source>
</evidence>
<dbReference type="SUPFAM" id="SSF52540">
    <property type="entry name" value="P-loop containing nucleoside triphosphate hydrolases"/>
    <property type="match status" value="1"/>
</dbReference>
<dbReference type="RefSeq" id="WP_037285716.1">
    <property type="nucleotide sequence ID" value="NZ_JEOB01000002.1"/>
</dbReference>
<evidence type="ECO:0000259" key="9">
    <source>
        <dbReference type="PROSITE" id="PS50893"/>
    </source>
</evidence>
<name>A0A011VXG6_RUMAL</name>
<evidence type="ECO:0000256" key="8">
    <source>
        <dbReference type="SAM" id="Phobius"/>
    </source>
</evidence>
<keyword evidence="3 8" id="KW-0812">Transmembrane</keyword>
<dbReference type="GO" id="GO:0005524">
    <property type="term" value="F:ATP binding"/>
    <property type="evidence" value="ECO:0007669"/>
    <property type="project" value="UniProtKB-KW"/>
</dbReference>
<keyword evidence="4" id="KW-0547">Nucleotide-binding</keyword>
<sequence length="640" mass="71058">MPRPDRTAPRPQMSKDTFKVLGRVLKFMFKDYKMHFGIVVVCIIIQAVTTLVGMVFIQSLVDDYVMPMLKEKKELGDAFVADYKPLAMALVRLAVIYVLGLTSAYAYNRIMVNVGQGTLRNFRNALFDNMESLPIKYFDTHAHGDIMSVYTNDVDTLRQFIAQSIPQLINSTVTLVVTLISMFTRNIPLSLLSIFMAAVMMFVTAKISGNSGKYFAAQQKDLGEVNGFIEEMLDGQKVVKVFCHEENAQADFRELNDKLRDSANNANKFANILMPINGNIGNISYVLCAVFGAILLINNVGSITLGRLVAFLTLNRNFTMPITQISQQMTFVIMASAGAGRVMDLLDQTPETDEGYVEFVNAKFDNDGELKECAERTGTWAWKHPHKEDGTVTYTQMKGEIVFDGVDFGYNDEKIVLHDVQLFAKPGQKIAFVGSTGAGKTTITNLINRFYDIQDGKIRYDGINITKIKKPALRKTLGIVLQDTHLFTGTVMDNIRYGNLDATDEECIAAAKLANASGFIEKLEHGYDTVLKGDGGNLSQGQRQLLAIARAAVGDPPVLILDEATSSIDTRTEKLVQAGMDALMNGRTTFVIAHRLSTVKNSDCIMVLEQGRIIERGTHDELLEKKGKYFQLYTGSFAEN</sequence>
<feature type="transmembrane region" description="Helical" evidence="8">
    <location>
        <begin position="283"/>
        <end position="310"/>
    </location>
</feature>
<keyword evidence="7 8" id="KW-0472">Membrane</keyword>
<evidence type="ECO:0000256" key="3">
    <source>
        <dbReference type="ARBA" id="ARBA00022692"/>
    </source>
</evidence>
<dbReference type="PROSITE" id="PS00211">
    <property type="entry name" value="ABC_TRANSPORTER_1"/>
    <property type="match status" value="1"/>
</dbReference>
<gene>
    <name evidence="11" type="ORF">RASY3_04970</name>
</gene>
<dbReference type="AlphaFoldDB" id="A0A011VXG6"/>
<evidence type="ECO:0000256" key="6">
    <source>
        <dbReference type="ARBA" id="ARBA00022989"/>
    </source>
</evidence>
<feature type="transmembrane region" description="Helical" evidence="8">
    <location>
        <begin position="86"/>
        <end position="107"/>
    </location>
</feature>
<keyword evidence="12" id="KW-1185">Reference proteome</keyword>
<dbReference type="InterPro" id="IPR036640">
    <property type="entry name" value="ABC1_TM_sf"/>
</dbReference>
<dbReference type="OrthoDB" id="9762778at2"/>
<organism evidence="11 12">
    <name type="scientific">Ruminococcus albus SY3</name>
    <dbReference type="NCBI Taxonomy" id="1341156"/>
    <lineage>
        <taxon>Bacteria</taxon>
        <taxon>Bacillati</taxon>
        <taxon>Bacillota</taxon>
        <taxon>Clostridia</taxon>
        <taxon>Eubacteriales</taxon>
        <taxon>Oscillospiraceae</taxon>
        <taxon>Ruminococcus</taxon>
    </lineage>
</organism>
<dbReference type="InterPro" id="IPR003593">
    <property type="entry name" value="AAA+_ATPase"/>
</dbReference>
<feature type="transmembrane region" description="Helical" evidence="8">
    <location>
        <begin position="36"/>
        <end position="61"/>
    </location>
</feature>
<dbReference type="PANTHER" id="PTHR24221">
    <property type="entry name" value="ATP-BINDING CASSETTE SUB-FAMILY B"/>
    <property type="match status" value="1"/>
</dbReference>
<dbReference type="InterPro" id="IPR011527">
    <property type="entry name" value="ABC1_TM_dom"/>
</dbReference>
<keyword evidence="6 8" id="KW-1133">Transmembrane helix</keyword>
<evidence type="ECO:0000313" key="12">
    <source>
        <dbReference type="Proteomes" id="UP000021369"/>
    </source>
</evidence>
<evidence type="ECO:0000256" key="7">
    <source>
        <dbReference type="ARBA" id="ARBA00023136"/>
    </source>
</evidence>
<dbReference type="SUPFAM" id="SSF90123">
    <property type="entry name" value="ABC transporter transmembrane region"/>
    <property type="match status" value="1"/>
</dbReference>
<feature type="domain" description="ABC transmembrane type-1" evidence="10">
    <location>
        <begin position="38"/>
        <end position="334"/>
    </location>
</feature>
<dbReference type="PROSITE" id="PS50893">
    <property type="entry name" value="ABC_TRANSPORTER_2"/>
    <property type="match status" value="1"/>
</dbReference>
<evidence type="ECO:0000259" key="10">
    <source>
        <dbReference type="PROSITE" id="PS50929"/>
    </source>
</evidence>
<dbReference type="PATRIC" id="fig|1341156.4.peg.1413"/>
<dbReference type="EMBL" id="JEOB01000002">
    <property type="protein sequence ID" value="EXM39298.1"/>
    <property type="molecule type" value="Genomic_DNA"/>
</dbReference>
<dbReference type="Gene3D" id="3.40.50.300">
    <property type="entry name" value="P-loop containing nucleotide triphosphate hydrolases"/>
    <property type="match status" value="1"/>
</dbReference>
<evidence type="ECO:0000256" key="1">
    <source>
        <dbReference type="ARBA" id="ARBA00004651"/>
    </source>
</evidence>
<dbReference type="PROSITE" id="PS50929">
    <property type="entry name" value="ABC_TM1F"/>
    <property type="match status" value="1"/>
</dbReference>
<dbReference type="CDD" id="cd03254">
    <property type="entry name" value="ABCC_Glucan_exporter_like"/>
    <property type="match status" value="1"/>
</dbReference>
<evidence type="ECO:0000256" key="4">
    <source>
        <dbReference type="ARBA" id="ARBA00022741"/>
    </source>
</evidence>
<dbReference type="InterPro" id="IPR017871">
    <property type="entry name" value="ABC_transporter-like_CS"/>
</dbReference>
<dbReference type="InterPro" id="IPR027417">
    <property type="entry name" value="P-loop_NTPase"/>
</dbReference>
<dbReference type="PANTHER" id="PTHR24221:SF499">
    <property type="entry name" value="FATTY ACID ABC TRANSPORTER ATP-BINDING_PERMEASE PROTEIN"/>
    <property type="match status" value="1"/>
</dbReference>
<dbReference type="SMART" id="SM00382">
    <property type="entry name" value="AAA"/>
    <property type="match status" value="1"/>
</dbReference>
<reference evidence="11 12" key="1">
    <citation type="submission" date="2013-06" db="EMBL/GenBank/DDBJ databases">
        <title>Rumen cellulosomics: divergent fiber-degrading strategies revealed by comparative genome-wide analysis of six Ruminococcal strains.</title>
        <authorList>
            <person name="Dassa B."/>
            <person name="Borovok I."/>
            <person name="Lamed R."/>
            <person name="Flint H."/>
            <person name="Yeoman C.J."/>
            <person name="White B."/>
            <person name="Bayer E.A."/>
        </authorList>
    </citation>
    <scope>NUCLEOTIDE SEQUENCE [LARGE SCALE GENOMIC DNA]</scope>
    <source>
        <strain evidence="11 12">SY3</strain>
    </source>
</reference>
<dbReference type="Gene3D" id="1.20.1560.10">
    <property type="entry name" value="ABC transporter type 1, transmembrane domain"/>
    <property type="match status" value="1"/>
</dbReference>
<dbReference type="Proteomes" id="UP000021369">
    <property type="component" value="Unassembled WGS sequence"/>
</dbReference>
<keyword evidence="2" id="KW-0813">Transport</keyword>
<protein>
    <submittedName>
        <fullName evidence="11">ABC transporter</fullName>
    </submittedName>
</protein>
<dbReference type="Pfam" id="PF00664">
    <property type="entry name" value="ABC_membrane"/>
    <property type="match status" value="1"/>
</dbReference>
<comment type="subcellular location">
    <subcellularLocation>
        <location evidence="1">Cell membrane</location>
        <topology evidence="1">Multi-pass membrane protein</topology>
    </subcellularLocation>
</comment>
<feature type="domain" description="ABC transporter" evidence="9">
    <location>
        <begin position="401"/>
        <end position="635"/>
    </location>
</feature>
<keyword evidence="5" id="KW-0067">ATP-binding</keyword>
<comment type="caution">
    <text evidence="11">The sequence shown here is derived from an EMBL/GenBank/DDBJ whole genome shotgun (WGS) entry which is preliminary data.</text>
</comment>